<protein>
    <submittedName>
        <fullName evidence="1">Uncharacterized protein</fullName>
    </submittedName>
</protein>
<comment type="caution">
    <text evidence="1">The sequence shown here is derived from an EMBL/GenBank/DDBJ whole genome shotgun (WGS) entry which is preliminary data.</text>
</comment>
<accession>A0A7Y9U537</accession>
<name>A0A7Y9U537_9BURK</name>
<dbReference type="AlphaFoldDB" id="A0A7Y9U537"/>
<dbReference type="EMBL" id="JACCFH010000001">
    <property type="protein sequence ID" value="NYG31271.1"/>
    <property type="molecule type" value="Genomic_DNA"/>
</dbReference>
<dbReference type="RefSeq" id="WP_179632277.1">
    <property type="nucleotide sequence ID" value="NZ_JACCFH010000001.1"/>
</dbReference>
<proteinExistence type="predicted"/>
<gene>
    <name evidence="1" type="ORF">BDD16_000257</name>
</gene>
<dbReference type="Proteomes" id="UP000518288">
    <property type="component" value="Unassembled WGS sequence"/>
</dbReference>
<sequence length="294" mass="32719">MTDPILPTPAEQSLDDVAVMLAPLVRWLLVQGIPLNALVRTLRGVYLSEAHDDLARRGRRVTDSALSVLTGIHRKEVRAFMEAHHEPAGTPAPAARLTPTPASVLFSQWITDPDYREPAGEIRRDLPRHGPAPSFEALAREASRDVHPRTLLEELERLQLVEVQPERVRLLSDRFVLPLHDPAAVRTMAVNVADHIAAAVHNLQAEAPSERRLEQSVFADGLSLAAASHLGDVARQLWGVALESMVREARAQIALEAERGRQPTPDHSDDRNTRVRFGIYYHLEVNKSTNPRED</sequence>
<organism evidence="1 2">
    <name type="scientific">Sphaerotilus montanus</name>
    <dbReference type="NCBI Taxonomy" id="522889"/>
    <lineage>
        <taxon>Bacteria</taxon>
        <taxon>Pseudomonadati</taxon>
        <taxon>Pseudomonadota</taxon>
        <taxon>Betaproteobacteria</taxon>
        <taxon>Burkholderiales</taxon>
        <taxon>Sphaerotilaceae</taxon>
        <taxon>Sphaerotilus</taxon>
    </lineage>
</organism>
<evidence type="ECO:0000313" key="1">
    <source>
        <dbReference type="EMBL" id="NYG31271.1"/>
    </source>
</evidence>
<dbReference type="Pfam" id="PF20112">
    <property type="entry name" value="DUF6502"/>
    <property type="match status" value="1"/>
</dbReference>
<reference evidence="1 2" key="1">
    <citation type="submission" date="2020-07" db="EMBL/GenBank/DDBJ databases">
        <title>Genomic Encyclopedia of Archaeal and Bacterial Type Strains, Phase II (KMG-II): from individual species to whole genera.</title>
        <authorList>
            <person name="Goeker M."/>
        </authorList>
    </citation>
    <scope>NUCLEOTIDE SEQUENCE [LARGE SCALE GENOMIC DNA]</scope>
    <source>
        <strain evidence="1 2">DSM 21226</strain>
    </source>
</reference>
<evidence type="ECO:0000313" key="2">
    <source>
        <dbReference type="Proteomes" id="UP000518288"/>
    </source>
</evidence>
<dbReference type="InterPro" id="IPR045445">
    <property type="entry name" value="DUF6502"/>
</dbReference>
<keyword evidence="2" id="KW-1185">Reference proteome</keyword>